<accession>A0A8H3TYN6</accession>
<dbReference type="GO" id="GO:0019005">
    <property type="term" value="C:SCF ubiquitin ligase complex"/>
    <property type="evidence" value="ECO:0007669"/>
    <property type="project" value="TreeGrafter"/>
</dbReference>
<evidence type="ECO:0000313" key="3">
    <source>
        <dbReference type="Proteomes" id="UP000620104"/>
    </source>
</evidence>
<feature type="compositionally biased region" description="Polar residues" evidence="1">
    <location>
        <begin position="16"/>
        <end position="35"/>
    </location>
</feature>
<proteinExistence type="predicted"/>
<organism evidence="2 3">
    <name type="scientific">Naganishia liquefaciens</name>
    <dbReference type="NCBI Taxonomy" id="104408"/>
    <lineage>
        <taxon>Eukaryota</taxon>
        <taxon>Fungi</taxon>
        <taxon>Dikarya</taxon>
        <taxon>Basidiomycota</taxon>
        <taxon>Agaricomycotina</taxon>
        <taxon>Tremellomycetes</taxon>
        <taxon>Filobasidiales</taxon>
        <taxon>Filobasidiaceae</taxon>
        <taxon>Naganishia</taxon>
    </lineage>
</organism>
<feature type="compositionally biased region" description="Low complexity" evidence="1">
    <location>
        <begin position="66"/>
        <end position="80"/>
    </location>
</feature>
<feature type="region of interest" description="Disordered" evidence="1">
    <location>
        <begin position="54"/>
        <end position="97"/>
    </location>
</feature>
<protein>
    <recommendedName>
        <fullName evidence="4">F-box domain-containing protein</fullName>
    </recommendedName>
</protein>
<evidence type="ECO:0000256" key="1">
    <source>
        <dbReference type="SAM" id="MobiDB-lite"/>
    </source>
</evidence>
<evidence type="ECO:0008006" key="4">
    <source>
        <dbReference type="Google" id="ProtNLM"/>
    </source>
</evidence>
<dbReference type="GO" id="GO:0031146">
    <property type="term" value="P:SCF-dependent proteasomal ubiquitin-dependent protein catabolic process"/>
    <property type="evidence" value="ECO:0007669"/>
    <property type="project" value="TreeGrafter"/>
</dbReference>
<dbReference type="InterPro" id="IPR006553">
    <property type="entry name" value="Leu-rich_rpt_Cys-con_subtyp"/>
</dbReference>
<dbReference type="SUPFAM" id="SSF52047">
    <property type="entry name" value="RNI-like"/>
    <property type="match status" value="1"/>
</dbReference>
<dbReference type="Pfam" id="PF13516">
    <property type="entry name" value="LRR_6"/>
    <property type="match status" value="1"/>
</dbReference>
<dbReference type="Proteomes" id="UP000620104">
    <property type="component" value="Unassembled WGS sequence"/>
</dbReference>
<feature type="region of interest" description="Disordered" evidence="1">
    <location>
        <begin position="1"/>
        <end position="40"/>
    </location>
</feature>
<dbReference type="InterPro" id="IPR001611">
    <property type="entry name" value="Leu-rich_rpt"/>
</dbReference>
<name>A0A8H3TYN6_9TREE</name>
<sequence length="836" mass="91749">MPDVVSASTREALATCDSSGRSTPTAHSGTSSAHSKLSDMRMRMKRKGGSIINLMRTKDAERMSSRSRSGTTSSVGTSFSALGASHPPSLTDASPEPTKLDLRSKVLGKIGRSSSSNSSGGLKLFKRSKSSVLPLAVTMEQKPRESCPDPVTDMPLRSPATFARDMDSNMGRNDYFAGPIPISVGTRAVAHTLISHSRINDGIPKLPTSPVSPFARHNLEPTSTAAINQPIASVQRQRSLFDDKLPREIQLQCFEALLVLHKDEYQRALRKARGQSEKRADAVAFLQKRWVGEIAGRRELLKLMRVSHAWRELAMDGQLWKDTDLRGAAYCLPPSALLTLLRHNQGSYIQTLSLHGWRDVPSTAFTVAMTSTNHPGQRCKTVATQLRKLDLQGCTSLIASALESIIMNSPELEWLSLRGLQNVDHHVVVAIRGLSDKLKHLDLSYCKPIPSMDEGVFDQGHSWPMLKTLKMSGGIGGHDVLEMLAEAAPSLETLDLSYSSIDDTDILGFVSLPPSRYAEALANTKFSQNRGNDGECAALMLTPSQAGEPDNKYPCGGMVPRRVTKLRHLNISHCQHITQDAAAYLAYAVPLLEIFEMADVGEMSTDDGIVALLRTTPRIRRIDIDGTTAASDLVISALTPTSAESADPGYQLEVISIGGCNQITSDAALKLFRTCPHLLDMNVEVKYRLRLPMIAAYALMKATPAGTDLLCKEFIRRKRRNSRLRVTDCRNVNRNAIEAYESHIRYRSGWRGYEAAPMDYSDPVGAGTRDRLAECNDKPVVQSFWGWSKVGRSSGIGNHTVSSDVNREDAVRRISRLLREAEMQGDAEVNRGCSLM</sequence>
<dbReference type="AlphaFoldDB" id="A0A8H3TYN6"/>
<evidence type="ECO:0000313" key="2">
    <source>
        <dbReference type="EMBL" id="GHJ89280.1"/>
    </source>
</evidence>
<reference evidence="2" key="1">
    <citation type="submission" date="2020-07" db="EMBL/GenBank/DDBJ databases">
        <title>Draft Genome Sequence of a Deep-Sea Yeast, Naganishia (Cryptococcus) liquefaciens strain N6.</title>
        <authorList>
            <person name="Han Y.W."/>
            <person name="Kajitani R."/>
            <person name="Morimoto H."/>
            <person name="Parhat M."/>
            <person name="Tsubouchi H."/>
            <person name="Bakenova O."/>
            <person name="Ogata M."/>
            <person name="Argunhan B."/>
            <person name="Aoki R."/>
            <person name="Kajiwara S."/>
            <person name="Itoh T."/>
            <person name="Iwasaki H."/>
        </authorList>
    </citation>
    <scope>NUCLEOTIDE SEQUENCE</scope>
    <source>
        <strain evidence="2">N6</strain>
    </source>
</reference>
<dbReference type="Gene3D" id="3.80.10.10">
    <property type="entry name" value="Ribonuclease Inhibitor"/>
    <property type="match status" value="2"/>
</dbReference>
<dbReference type="InterPro" id="IPR036047">
    <property type="entry name" value="F-box-like_dom_sf"/>
</dbReference>
<dbReference type="InterPro" id="IPR032675">
    <property type="entry name" value="LRR_dom_sf"/>
</dbReference>
<dbReference type="PANTHER" id="PTHR13318">
    <property type="entry name" value="PARTNER OF PAIRED, ISOFORM B-RELATED"/>
    <property type="match status" value="1"/>
</dbReference>
<dbReference type="SUPFAM" id="SSF81383">
    <property type="entry name" value="F-box domain"/>
    <property type="match status" value="1"/>
</dbReference>
<keyword evidence="3" id="KW-1185">Reference proteome</keyword>
<dbReference type="OrthoDB" id="550575at2759"/>
<dbReference type="EMBL" id="BLZA01000040">
    <property type="protein sequence ID" value="GHJ89280.1"/>
    <property type="molecule type" value="Genomic_DNA"/>
</dbReference>
<comment type="caution">
    <text evidence="2">The sequence shown here is derived from an EMBL/GenBank/DDBJ whole genome shotgun (WGS) entry which is preliminary data.</text>
</comment>
<gene>
    <name evidence="2" type="ORF">NliqN6_5682</name>
</gene>
<dbReference type="SMART" id="SM00367">
    <property type="entry name" value="LRR_CC"/>
    <property type="match status" value="4"/>
</dbReference>